<evidence type="ECO:0000313" key="3">
    <source>
        <dbReference type="Proteomes" id="UP000335636"/>
    </source>
</evidence>
<gene>
    <name evidence="2" type="ORF">MONAX_5E021234</name>
</gene>
<feature type="compositionally biased region" description="Basic and acidic residues" evidence="1">
    <location>
        <begin position="94"/>
        <end position="110"/>
    </location>
</feature>
<dbReference type="EMBL" id="CABDUW010001597">
    <property type="protein sequence ID" value="VTJ82907.1"/>
    <property type="molecule type" value="Genomic_DNA"/>
</dbReference>
<protein>
    <submittedName>
        <fullName evidence="2">Uncharacterized protein</fullName>
    </submittedName>
</protein>
<reference evidence="2" key="1">
    <citation type="submission" date="2019-04" db="EMBL/GenBank/DDBJ databases">
        <authorList>
            <person name="Alioto T."/>
            <person name="Alioto T."/>
        </authorList>
    </citation>
    <scope>NUCLEOTIDE SEQUENCE [LARGE SCALE GENOMIC DNA]</scope>
</reference>
<proteinExistence type="predicted"/>
<evidence type="ECO:0000256" key="1">
    <source>
        <dbReference type="SAM" id="MobiDB-lite"/>
    </source>
</evidence>
<organism evidence="2 3">
    <name type="scientific">Marmota monax</name>
    <name type="common">Woodchuck</name>
    <dbReference type="NCBI Taxonomy" id="9995"/>
    <lineage>
        <taxon>Eukaryota</taxon>
        <taxon>Metazoa</taxon>
        <taxon>Chordata</taxon>
        <taxon>Craniata</taxon>
        <taxon>Vertebrata</taxon>
        <taxon>Euteleostomi</taxon>
        <taxon>Mammalia</taxon>
        <taxon>Eutheria</taxon>
        <taxon>Euarchontoglires</taxon>
        <taxon>Glires</taxon>
        <taxon>Rodentia</taxon>
        <taxon>Sciuromorpha</taxon>
        <taxon>Sciuridae</taxon>
        <taxon>Xerinae</taxon>
        <taxon>Marmotini</taxon>
        <taxon>Marmota</taxon>
    </lineage>
</organism>
<name>A0A5E4CM29_MARMO</name>
<accession>A0A5E4CM29</accession>
<sequence>MMLSLGLQSSRVRDVMPMEVNSESTALQRLFAQLNKWFKIWQDKQPQMQSLHFLDPLPLSQQPGDSFREVSDPYTSEDGNIKYIFTENKKFKQGTDEDSLKKKKSEDGFGSKDVTTPGHSTLVPDGKNAMSIFSSPTKTDVQQGNAAGRAGSNSLMQVTDLAPSLHDLDNIFDNSDDDELGAVSPALRSSKMPIVGMEDQPFGKYGRAAVPYPPTIADLQRMFSTPPSL</sequence>
<dbReference type="AlphaFoldDB" id="A0A5E4CM29"/>
<evidence type="ECO:0000313" key="2">
    <source>
        <dbReference type="EMBL" id="VTJ82907.1"/>
    </source>
</evidence>
<comment type="caution">
    <text evidence="2">The sequence shown here is derived from an EMBL/GenBank/DDBJ whole genome shotgun (WGS) entry which is preliminary data.</text>
</comment>
<feature type="region of interest" description="Disordered" evidence="1">
    <location>
        <begin position="94"/>
        <end position="130"/>
    </location>
</feature>
<dbReference type="Proteomes" id="UP000335636">
    <property type="component" value="Unassembled WGS sequence"/>
</dbReference>
<keyword evidence="3" id="KW-1185">Reference proteome</keyword>